<evidence type="ECO:0000259" key="4">
    <source>
        <dbReference type="PROSITE" id="PS01124"/>
    </source>
</evidence>
<dbReference type="PANTHER" id="PTHR43280:SF32">
    <property type="entry name" value="TRANSCRIPTIONAL REGULATORY PROTEIN"/>
    <property type="match status" value="1"/>
</dbReference>
<evidence type="ECO:0000256" key="3">
    <source>
        <dbReference type="ARBA" id="ARBA00023163"/>
    </source>
</evidence>
<sequence length="293" mass="34213">MKHKQQIDNRLLLINKNLWFGSISELNSESNPFKLNLDFHYIIIDTSNKKNYHLLFLSQLQIHTLIELTSLQNSKVFGFSEIFFTDKEQSRQILFNNFKKENLQSGDNLATIELKEYSKFILQVIEQIFELYIEIKNIQQNIDIHIIKNLLTTVLLLALKKSSIFITEKIEKLPIINSQNLAVKFIQLLDLHFQTESSLGFYIEKLATTENILKNECKKKLGLPPKEIMQKKVITEAKRLLLNQSITIQQIAYDLGYNDPSNFNKFFLKRTGLTPNDFRKEAANNIISSRFLP</sequence>
<dbReference type="PRINTS" id="PR00032">
    <property type="entry name" value="HTHARAC"/>
</dbReference>
<dbReference type="EMBL" id="CP044016">
    <property type="protein sequence ID" value="QES89146.1"/>
    <property type="molecule type" value="Genomic_DNA"/>
</dbReference>
<dbReference type="Proteomes" id="UP000292424">
    <property type="component" value="Chromosome"/>
</dbReference>
<dbReference type="KEGG" id="arac:E0W69_010900"/>
<dbReference type="RefSeq" id="WP_131330092.1">
    <property type="nucleotide sequence ID" value="NZ_CP044016.1"/>
</dbReference>
<protein>
    <submittedName>
        <fullName evidence="5">Helix-turn-helix domain-containing protein</fullName>
    </submittedName>
</protein>
<dbReference type="OrthoDB" id="9793451at2"/>
<dbReference type="InterPro" id="IPR009057">
    <property type="entry name" value="Homeodomain-like_sf"/>
</dbReference>
<evidence type="ECO:0000313" key="6">
    <source>
        <dbReference type="Proteomes" id="UP000292424"/>
    </source>
</evidence>
<dbReference type="GO" id="GO:0003700">
    <property type="term" value="F:DNA-binding transcription factor activity"/>
    <property type="evidence" value="ECO:0007669"/>
    <property type="project" value="InterPro"/>
</dbReference>
<proteinExistence type="predicted"/>
<dbReference type="AlphaFoldDB" id="A0A5P2G027"/>
<evidence type="ECO:0000313" key="5">
    <source>
        <dbReference type="EMBL" id="QES89146.1"/>
    </source>
</evidence>
<keyword evidence="2" id="KW-0238">DNA-binding</keyword>
<keyword evidence="3" id="KW-0804">Transcription</keyword>
<gene>
    <name evidence="5" type="ORF">E0W69_010900</name>
</gene>
<dbReference type="SMART" id="SM00342">
    <property type="entry name" value="HTH_ARAC"/>
    <property type="match status" value="1"/>
</dbReference>
<keyword evidence="1" id="KW-0805">Transcription regulation</keyword>
<dbReference type="Gene3D" id="1.10.10.60">
    <property type="entry name" value="Homeodomain-like"/>
    <property type="match status" value="1"/>
</dbReference>
<dbReference type="PANTHER" id="PTHR43280">
    <property type="entry name" value="ARAC-FAMILY TRANSCRIPTIONAL REGULATOR"/>
    <property type="match status" value="1"/>
</dbReference>
<dbReference type="GO" id="GO:0043565">
    <property type="term" value="F:sequence-specific DNA binding"/>
    <property type="evidence" value="ECO:0007669"/>
    <property type="project" value="InterPro"/>
</dbReference>
<dbReference type="PROSITE" id="PS01124">
    <property type="entry name" value="HTH_ARAC_FAMILY_2"/>
    <property type="match status" value="1"/>
</dbReference>
<organism evidence="5 6">
    <name type="scientific">Rhizosphaericola mali</name>
    <dbReference type="NCBI Taxonomy" id="2545455"/>
    <lineage>
        <taxon>Bacteria</taxon>
        <taxon>Pseudomonadati</taxon>
        <taxon>Bacteroidota</taxon>
        <taxon>Chitinophagia</taxon>
        <taxon>Chitinophagales</taxon>
        <taxon>Chitinophagaceae</taxon>
        <taxon>Rhizosphaericola</taxon>
    </lineage>
</organism>
<name>A0A5P2G027_9BACT</name>
<dbReference type="Pfam" id="PF12833">
    <property type="entry name" value="HTH_18"/>
    <property type="match status" value="1"/>
</dbReference>
<dbReference type="InterPro" id="IPR018060">
    <property type="entry name" value="HTH_AraC"/>
</dbReference>
<dbReference type="InterPro" id="IPR020449">
    <property type="entry name" value="Tscrpt_reg_AraC-type_HTH"/>
</dbReference>
<accession>A0A5P2G027</accession>
<evidence type="ECO:0000256" key="2">
    <source>
        <dbReference type="ARBA" id="ARBA00023125"/>
    </source>
</evidence>
<keyword evidence="6" id="KW-1185">Reference proteome</keyword>
<reference evidence="5 6" key="1">
    <citation type="submission" date="2019-09" db="EMBL/GenBank/DDBJ databases">
        <title>Complete genome sequence of Arachidicoccus sp. B3-10 isolated from apple orchard soil.</title>
        <authorList>
            <person name="Kim H.S."/>
            <person name="Han K.-I."/>
            <person name="Suh M.K."/>
            <person name="Lee K.C."/>
            <person name="Eom M.K."/>
            <person name="Kim J.-S."/>
            <person name="Kang S.W."/>
            <person name="Sin Y."/>
            <person name="Lee J.-S."/>
        </authorList>
    </citation>
    <scope>NUCLEOTIDE SEQUENCE [LARGE SCALE GENOMIC DNA]</scope>
    <source>
        <strain evidence="5 6">B3-10</strain>
    </source>
</reference>
<dbReference type="SUPFAM" id="SSF46689">
    <property type="entry name" value="Homeodomain-like"/>
    <property type="match status" value="1"/>
</dbReference>
<feature type="domain" description="HTH araC/xylS-type" evidence="4">
    <location>
        <begin position="183"/>
        <end position="281"/>
    </location>
</feature>
<evidence type="ECO:0000256" key="1">
    <source>
        <dbReference type="ARBA" id="ARBA00023015"/>
    </source>
</evidence>